<comment type="caution">
    <text evidence="2">The sequence shown here is derived from an EMBL/GenBank/DDBJ whole genome shotgun (WGS) entry which is preliminary data.</text>
</comment>
<sequence length="216" mass="25220">MWKHVPNWHSFKSLGKSKVIRSSYWWLFLAPMLAKVFEATGDEIIVTILNATFKITLKLPFSWSLFYFSAVCFAAASLIYLVRGPQMIDVYENFEDWGKSGRDQTSLIRGFLFAYRDDSGMSPNIISDKTKDYFLKHHLEYKGDFSKITKKLRIPMSVIKSGIPKDNLKATYYYVFDTYKIIRSKARLLMLVFYTIGFACFSIVLVQNFIYVCKYL</sequence>
<protein>
    <submittedName>
        <fullName evidence="2">Uncharacterized protein</fullName>
    </submittedName>
</protein>
<feature type="transmembrane region" description="Helical" evidence="1">
    <location>
        <begin position="65"/>
        <end position="82"/>
    </location>
</feature>
<keyword evidence="1" id="KW-0812">Transmembrane</keyword>
<reference evidence="2 3" key="1">
    <citation type="submission" date="2017-06" db="EMBL/GenBank/DDBJ databases">
        <title>Whole Genome Sequences of Colwellia marinimaniae MTCD1.</title>
        <authorList>
            <person name="Kusumoto H."/>
            <person name="Inoue M."/>
            <person name="Tanikawa K."/>
            <person name="Maeji H."/>
            <person name="Cameron J.H."/>
            <person name="Bartlett D.H."/>
        </authorList>
    </citation>
    <scope>NUCLEOTIDE SEQUENCE [LARGE SCALE GENOMIC DNA]</scope>
    <source>
        <strain evidence="2 3">MTCD1</strain>
    </source>
</reference>
<evidence type="ECO:0000313" key="3">
    <source>
        <dbReference type="Proteomes" id="UP000197068"/>
    </source>
</evidence>
<accession>A0ABQ0N0C9</accession>
<keyword evidence="1" id="KW-1133">Transmembrane helix</keyword>
<gene>
    <name evidence="2" type="ORF">MTCD1_03660</name>
</gene>
<evidence type="ECO:0000313" key="2">
    <source>
        <dbReference type="EMBL" id="GAW98002.1"/>
    </source>
</evidence>
<dbReference type="RefSeq" id="WP_057183650.1">
    <property type="nucleotide sequence ID" value="NZ_BDQM01000073.1"/>
</dbReference>
<proteinExistence type="predicted"/>
<dbReference type="Proteomes" id="UP000197068">
    <property type="component" value="Unassembled WGS sequence"/>
</dbReference>
<dbReference type="EMBL" id="BDQM01000073">
    <property type="protein sequence ID" value="GAW98002.1"/>
    <property type="molecule type" value="Genomic_DNA"/>
</dbReference>
<evidence type="ECO:0000256" key="1">
    <source>
        <dbReference type="SAM" id="Phobius"/>
    </source>
</evidence>
<keyword evidence="3" id="KW-1185">Reference proteome</keyword>
<keyword evidence="1" id="KW-0472">Membrane</keyword>
<organism evidence="2 3">
    <name type="scientific">Colwellia marinimaniae</name>
    <dbReference type="NCBI Taxonomy" id="1513592"/>
    <lineage>
        <taxon>Bacteria</taxon>
        <taxon>Pseudomonadati</taxon>
        <taxon>Pseudomonadota</taxon>
        <taxon>Gammaproteobacteria</taxon>
        <taxon>Alteromonadales</taxon>
        <taxon>Colwelliaceae</taxon>
        <taxon>Colwellia</taxon>
    </lineage>
</organism>
<feature type="transmembrane region" description="Helical" evidence="1">
    <location>
        <begin position="188"/>
        <end position="210"/>
    </location>
</feature>
<name>A0ABQ0N0C9_9GAMM</name>